<dbReference type="SUPFAM" id="SSF51197">
    <property type="entry name" value="Clavaminate synthase-like"/>
    <property type="match status" value="1"/>
</dbReference>
<evidence type="ECO:0000256" key="1">
    <source>
        <dbReference type="ARBA" id="ARBA00007879"/>
    </source>
</evidence>
<evidence type="ECO:0000313" key="3">
    <source>
        <dbReference type="EMBL" id="KAK3266642.1"/>
    </source>
</evidence>
<feature type="compositionally biased region" description="Basic and acidic residues" evidence="2">
    <location>
        <begin position="17"/>
        <end position="117"/>
    </location>
</feature>
<organism evidence="3 4">
    <name type="scientific">Cymbomonas tetramitiformis</name>
    <dbReference type="NCBI Taxonomy" id="36881"/>
    <lineage>
        <taxon>Eukaryota</taxon>
        <taxon>Viridiplantae</taxon>
        <taxon>Chlorophyta</taxon>
        <taxon>Pyramimonadophyceae</taxon>
        <taxon>Pyramimonadales</taxon>
        <taxon>Pyramimonadaceae</taxon>
        <taxon>Cymbomonas</taxon>
    </lineage>
</organism>
<comment type="caution">
    <text evidence="3">The sequence shown here is derived from an EMBL/GenBank/DDBJ whole genome shotgun (WGS) entry which is preliminary data.</text>
</comment>
<dbReference type="Gene3D" id="2.60.120.590">
    <property type="entry name" value="Alpha-ketoglutarate-dependent dioxygenase AlkB-like"/>
    <property type="match status" value="1"/>
</dbReference>
<dbReference type="PANTHER" id="PTHR42256:SF1">
    <property type="entry name" value="FE2OG DIOXYGENASE DOMAIN-CONTAINING PROTEIN"/>
    <property type="match status" value="1"/>
</dbReference>
<gene>
    <name evidence="3" type="ORF">CYMTET_24753</name>
</gene>
<evidence type="ECO:0000313" key="4">
    <source>
        <dbReference type="Proteomes" id="UP001190700"/>
    </source>
</evidence>
<sequence length="385" mass="44395">MRSRKRRDSPSRRHHSRADPRSAALKESKNHMEKYSDHRDSCGRYEYDTQRREERGRDGKQHRSRGRSDREDWPSQRREDRGPLRQGHYDSGREGKNLHTGDGHVDPNLRLIDDDPRIGLPKTTAKKGMNTESFDPESTFLRPAMRVIVGPKRKRFEQPLKHDDVVVVPEFFCAEDDLSMYYSLVEEMRELQKQGQNKSEWISWHEGCHLISQNPKGSPTYEGILKRISEYFNMKPNSQGTRFNWYRDSADWKPFHNDSAAYNPKRAQTQNITVGISFGATRELAFLHTATGLRTYFPQTNGMLFSFGRDVNINWKHGVNALPAEQHDGQGRISIVLWGLAQDVIEEEGAPPLLTNNARFGFDNRMGGEMFNAAADVALKYKVDS</sequence>
<proteinExistence type="inferred from homology"/>
<comment type="similarity">
    <text evidence="1">Belongs to the alkB family.</text>
</comment>
<evidence type="ECO:0000256" key="2">
    <source>
        <dbReference type="SAM" id="MobiDB-lite"/>
    </source>
</evidence>
<keyword evidence="4" id="KW-1185">Reference proteome</keyword>
<dbReference type="InterPro" id="IPR037151">
    <property type="entry name" value="AlkB-like_sf"/>
</dbReference>
<reference evidence="3 4" key="1">
    <citation type="journal article" date="2015" name="Genome Biol. Evol.">
        <title>Comparative Genomics of a Bacterivorous Green Alga Reveals Evolutionary Causalities and Consequences of Phago-Mixotrophic Mode of Nutrition.</title>
        <authorList>
            <person name="Burns J.A."/>
            <person name="Paasch A."/>
            <person name="Narechania A."/>
            <person name="Kim E."/>
        </authorList>
    </citation>
    <scope>NUCLEOTIDE SEQUENCE [LARGE SCALE GENOMIC DNA]</scope>
    <source>
        <strain evidence="3 4">PLY_AMNH</strain>
    </source>
</reference>
<dbReference type="PANTHER" id="PTHR42256">
    <property type="entry name" value="OXOGLUTARATE/IRON-DEPENDENT DIOXYGENASE"/>
    <property type="match status" value="1"/>
</dbReference>
<protein>
    <submittedName>
        <fullName evidence="3">Uncharacterized protein</fullName>
    </submittedName>
</protein>
<accession>A0AAE0KZR5</accession>
<feature type="compositionally biased region" description="Basic residues" evidence="2">
    <location>
        <begin position="1"/>
        <end position="16"/>
    </location>
</feature>
<dbReference type="EMBL" id="LGRX02012919">
    <property type="protein sequence ID" value="KAK3266642.1"/>
    <property type="molecule type" value="Genomic_DNA"/>
</dbReference>
<name>A0AAE0KZR5_9CHLO</name>
<dbReference type="Proteomes" id="UP001190700">
    <property type="component" value="Unassembled WGS sequence"/>
</dbReference>
<feature type="region of interest" description="Disordered" evidence="2">
    <location>
        <begin position="1"/>
        <end position="136"/>
    </location>
</feature>
<dbReference type="AlphaFoldDB" id="A0AAE0KZR5"/>